<feature type="compositionally biased region" description="Low complexity" evidence="1">
    <location>
        <begin position="715"/>
        <end position="741"/>
    </location>
</feature>
<dbReference type="AlphaFoldDB" id="A0A068S4W1"/>
<dbReference type="Proteomes" id="UP000027586">
    <property type="component" value="Unassembled WGS sequence"/>
</dbReference>
<dbReference type="InterPro" id="IPR029058">
    <property type="entry name" value="AB_hydrolase_fold"/>
</dbReference>
<feature type="region of interest" description="Disordered" evidence="1">
    <location>
        <begin position="708"/>
        <end position="741"/>
    </location>
</feature>
<protein>
    <recommendedName>
        <fullName evidence="2">Fungal lipase-type domain-containing protein</fullName>
    </recommendedName>
</protein>
<feature type="region of interest" description="Disordered" evidence="1">
    <location>
        <begin position="1"/>
        <end position="30"/>
    </location>
</feature>
<dbReference type="OrthoDB" id="2272074at2759"/>
<feature type="compositionally biased region" description="Low complexity" evidence="1">
    <location>
        <begin position="302"/>
        <end position="337"/>
    </location>
</feature>
<feature type="region of interest" description="Disordered" evidence="1">
    <location>
        <begin position="292"/>
        <end position="351"/>
    </location>
</feature>
<dbReference type="PANTHER" id="PTHR45856">
    <property type="entry name" value="ALPHA/BETA-HYDROLASES SUPERFAMILY PROTEIN"/>
    <property type="match status" value="1"/>
</dbReference>
<dbReference type="SUPFAM" id="SSF53474">
    <property type="entry name" value="alpha/beta-Hydrolases"/>
    <property type="match status" value="1"/>
</dbReference>
<feature type="region of interest" description="Disordered" evidence="1">
    <location>
        <begin position="207"/>
        <end position="233"/>
    </location>
</feature>
<name>A0A068S4W1_9FUNG</name>
<dbReference type="InterPro" id="IPR051218">
    <property type="entry name" value="Sec_MonoDiacylglyc_Lipase"/>
</dbReference>
<evidence type="ECO:0000256" key="1">
    <source>
        <dbReference type="SAM" id="MobiDB-lite"/>
    </source>
</evidence>
<dbReference type="Gene3D" id="3.40.50.1820">
    <property type="entry name" value="alpha/beta hydrolase"/>
    <property type="match status" value="1"/>
</dbReference>
<sequence>MPRRTPVSTTTTTTTPVTPSSSSSPSRLKRSIRGVRNLLTFRHLDRWHDEPVVPCNTTPPPHTNLHAAGGIGNNNNTTTGLPEVAVTLTADVCGKAAMDLLTVVHHQQPPRFAAHESPLTLSSLGDVKGYVHYEPKRGVIGLGNRPPGNTKHTRSIWLTLEQYAWVVRRLQEEDELLVRQQQNRHHSYISNNSTISPLLGILRHYESKKAQSSSSSPPSSSPRMPSSSSPISATRRLSRLVLLHPATQRITHSIRGGDPVLLLPKTLLLHAAAYIPMTKPLPPVIVTHENSHQRLYHHHHPNSTSSNSRSNSNSTTSNSSTRSSSSSSSSYGNNNNTIAPPPPPAPFQSISPDLQSRLKRYVQLAAMATHQLTLDTACHELVCLRCRTMMHDEALSYLRTIRHEKRQTFDTYPARSSLAPIRPSSAILSSTAALSSNSSSIHTTTAGIASAAAEYSYQDSYVAVDDERQEIIVTFPGTTTNGADHHMYTTSFATVPWHEEEGIYTPDDDHHHGHHDDAGMMDRHTWRHGTQYQQHNNRPWVLEAAAVAWRRCEMTVATALMRLCRITPCHYRVVIIGHALGGAVAALCASSLVMTGLLVDRPVTLCAIGPPRTGSHAFVSHLAEHVETIRITHPEDDPLSHLPPRTSGLVHFGTTTVVLSSAMTNTAQQDIRQQYQFEGKKKQNAWILRNSSNLGWIEDQIAHIWPPSVLPQPQPLQSQQPQQPIQPIPSTSASFKSAATTTHHHDLDSPYTIWNIHLHAKACQSHPMSDTWLRV</sequence>
<feature type="domain" description="Fungal lipase-type" evidence="2">
    <location>
        <begin position="541"/>
        <end position="645"/>
    </location>
</feature>
<evidence type="ECO:0000313" key="4">
    <source>
        <dbReference type="Proteomes" id="UP000027586"/>
    </source>
</evidence>
<dbReference type="GO" id="GO:0006629">
    <property type="term" value="P:lipid metabolic process"/>
    <property type="evidence" value="ECO:0007669"/>
    <property type="project" value="InterPro"/>
</dbReference>
<feature type="compositionally biased region" description="Low complexity" evidence="1">
    <location>
        <begin position="212"/>
        <end position="232"/>
    </location>
</feature>
<keyword evidence="4" id="KW-1185">Reference proteome</keyword>
<evidence type="ECO:0000259" key="2">
    <source>
        <dbReference type="Pfam" id="PF01764"/>
    </source>
</evidence>
<comment type="caution">
    <text evidence="3">The sequence shown here is derived from an EMBL/GenBank/DDBJ whole genome shotgun (WGS) entry which is preliminary data.</text>
</comment>
<dbReference type="Pfam" id="PF01764">
    <property type="entry name" value="Lipase_3"/>
    <property type="match status" value="1"/>
</dbReference>
<reference evidence="3" key="1">
    <citation type="submission" date="2013-08" db="EMBL/GenBank/DDBJ databases">
        <title>Gene expansion shapes genome architecture in the human pathogen Lichtheimia corymbifera: an evolutionary genomics analysis in the ancient terrestrial Mucorales (Mucoromycotina).</title>
        <authorList>
            <person name="Schwartze V.U."/>
            <person name="Winter S."/>
            <person name="Shelest E."/>
            <person name="Marcet-Houben M."/>
            <person name="Horn F."/>
            <person name="Wehner S."/>
            <person name="Hoffmann K."/>
            <person name="Riege K."/>
            <person name="Sammeth M."/>
            <person name="Nowrousian M."/>
            <person name="Valiante V."/>
            <person name="Linde J."/>
            <person name="Jacobsen I.D."/>
            <person name="Marz M."/>
            <person name="Brakhage A.A."/>
            <person name="Gabaldon T."/>
            <person name="Bocker S."/>
            <person name="Voigt K."/>
        </authorList>
    </citation>
    <scope>NUCLEOTIDE SEQUENCE [LARGE SCALE GENOMIC DNA]</scope>
    <source>
        <strain evidence="3">FSU 9682</strain>
    </source>
</reference>
<evidence type="ECO:0000313" key="3">
    <source>
        <dbReference type="EMBL" id="CDH57319.1"/>
    </source>
</evidence>
<feature type="compositionally biased region" description="Low complexity" evidence="1">
    <location>
        <begin position="1"/>
        <end position="26"/>
    </location>
</feature>
<dbReference type="PANTHER" id="PTHR45856:SF24">
    <property type="entry name" value="FUNGAL LIPASE-LIKE DOMAIN-CONTAINING PROTEIN"/>
    <property type="match status" value="1"/>
</dbReference>
<accession>A0A068S4W1</accession>
<dbReference type="InterPro" id="IPR002921">
    <property type="entry name" value="Fungal_lipase-type"/>
</dbReference>
<dbReference type="EMBL" id="CBTN010000045">
    <property type="protein sequence ID" value="CDH57319.1"/>
    <property type="molecule type" value="Genomic_DNA"/>
</dbReference>
<organism evidence="3 4">
    <name type="scientific">Lichtheimia corymbifera JMRC:FSU:9682</name>
    <dbReference type="NCBI Taxonomy" id="1263082"/>
    <lineage>
        <taxon>Eukaryota</taxon>
        <taxon>Fungi</taxon>
        <taxon>Fungi incertae sedis</taxon>
        <taxon>Mucoromycota</taxon>
        <taxon>Mucoromycotina</taxon>
        <taxon>Mucoromycetes</taxon>
        <taxon>Mucorales</taxon>
        <taxon>Lichtheimiaceae</taxon>
        <taxon>Lichtheimia</taxon>
    </lineage>
</organism>
<proteinExistence type="predicted"/>
<dbReference type="STRING" id="1263082.A0A068S4W1"/>
<dbReference type="VEuPathDB" id="FungiDB:LCOR_08274.1"/>
<gene>
    <name evidence="3" type="ORF">LCOR_08274.1</name>
</gene>